<evidence type="ECO:0000313" key="3">
    <source>
        <dbReference type="EMBL" id="KAH9589493.1"/>
    </source>
</evidence>
<accession>A0A922LLT4</accession>
<dbReference type="RefSeq" id="XP_035589809.2">
    <property type="nucleotide sequence ID" value="XM_035731843.2"/>
</dbReference>
<evidence type="ECO:0000259" key="2">
    <source>
        <dbReference type="PROSITE" id="PS00028"/>
    </source>
</evidence>
<reference evidence="3" key="2">
    <citation type="journal article" date="2019" name="Gigascience">
        <title>High-quality Schistosoma haematobium genome achieved by single-molecule and long-range sequencing.</title>
        <authorList>
            <person name="Stroehlein A.J."/>
            <person name="Korhonen P.K."/>
            <person name="Chong T.M."/>
            <person name="Lim Y.L."/>
            <person name="Chan K.G."/>
            <person name="Webster B."/>
            <person name="Rollinson D."/>
            <person name="Brindley P.J."/>
            <person name="Gasser R.B."/>
            <person name="Young N.D."/>
        </authorList>
    </citation>
    <scope>NUCLEOTIDE SEQUENCE</scope>
</reference>
<dbReference type="EMBL" id="AMPZ03000002">
    <property type="protein sequence ID" value="KAH9589493.1"/>
    <property type="molecule type" value="Genomic_DNA"/>
</dbReference>
<name>A0A922LLT4_SCHHA</name>
<evidence type="ECO:0000313" key="4">
    <source>
        <dbReference type="Proteomes" id="UP000471633"/>
    </source>
</evidence>
<sequence length="441" mass="50731">MNSNIFICSICQMETINFYMFVQHMSIHFNQSNLDPFQKRDHLNQSINEFNNYKLLCNICNHLLNFNQFIDLLIHLQNKHMITDYHCNGCEETFTDQVQCLIHILYHHITTTKSTIQDDNDDTTISLNTSSSSSRSNSSSHSNTITNHDHNTKKSISFNENENTSCKYQYLNSTHDNDMKLHNISTNSDHIYTNNHLLLNRQENVKLNQTTTTNNHPIINESSINTLDINYPYHIQSFIHFLTILCWPNLWSINWIQSDIDGILNKHLINDLNQNHMNVISKMDEYTRPFTSSSTLSSASSPSSLSIPSLSSLHFQENCETHGLTPKRLVDTIISDEMKSNEINEPIMSKDPNPLNDPCTTFQSTSNCIVLLTHSHPVLGLLPYEIASKMDSYKASKICHLCLKEFTDEMTVLHHQVEEHSLEDDSNVLNSINEPNSLLIR</sequence>
<reference evidence="3" key="1">
    <citation type="journal article" date="2012" name="Nat. Genet.">
        <title>Whole-genome sequence of Schistosoma haematobium.</title>
        <authorList>
            <person name="Young N.D."/>
            <person name="Jex A.R."/>
            <person name="Li B."/>
            <person name="Liu S."/>
            <person name="Yang L."/>
            <person name="Xiong Z."/>
            <person name="Li Y."/>
            <person name="Cantacessi C."/>
            <person name="Hall R.S."/>
            <person name="Xu X."/>
            <person name="Chen F."/>
            <person name="Wu X."/>
            <person name="Zerlotini A."/>
            <person name="Oliveira G."/>
            <person name="Hofmann A."/>
            <person name="Zhang G."/>
            <person name="Fang X."/>
            <person name="Kang Y."/>
            <person name="Campbell B.E."/>
            <person name="Loukas A."/>
            <person name="Ranganathan S."/>
            <person name="Rollinson D."/>
            <person name="Rinaldi G."/>
            <person name="Brindley P.J."/>
            <person name="Yang H."/>
            <person name="Wang J."/>
            <person name="Wang J."/>
            <person name="Gasser R.B."/>
        </authorList>
    </citation>
    <scope>NUCLEOTIDE SEQUENCE</scope>
</reference>
<dbReference type="GeneID" id="24592531"/>
<dbReference type="KEGG" id="shx:MS3_00010270"/>
<dbReference type="InterPro" id="IPR013087">
    <property type="entry name" value="Znf_C2H2_type"/>
</dbReference>
<dbReference type="Proteomes" id="UP000471633">
    <property type="component" value="Unassembled WGS sequence"/>
</dbReference>
<reference evidence="3" key="3">
    <citation type="submission" date="2021-06" db="EMBL/GenBank/DDBJ databases">
        <title>Chromosome-level genome assembly for S. haematobium.</title>
        <authorList>
            <person name="Stroehlein A.J."/>
        </authorList>
    </citation>
    <scope>NUCLEOTIDE SEQUENCE</scope>
</reference>
<proteinExistence type="predicted"/>
<reference evidence="3" key="4">
    <citation type="journal article" date="2022" name="PLoS Pathog.">
        <title>Chromosome-level genome of Schistosoma haematobium underpins genome-wide explorations of molecular variation.</title>
        <authorList>
            <person name="Stroehlein A.J."/>
            <person name="Korhonen P.K."/>
            <person name="Lee V.V."/>
            <person name="Ralph S.A."/>
            <person name="Mentink-Kane M."/>
            <person name="You H."/>
            <person name="McManus D.P."/>
            <person name="Tchuente L.T."/>
            <person name="Stothard J.R."/>
            <person name="Kaur P."/>
            <person name="Dudchenko O."/>
            <person name="Aiden E.L."/>
            <person name="Yang B."/>
            <person name="Yang H."/>
            <person name="Emery A.M."/>
            <person name="Webster B.L."/>
            <person name="Brindley P.J."/>
            <person name="Rollinson D."/>
            <person name="Chang B.C.H."/>
            <person name="Gasser R.B."/>
            <person name="Young N.D."/>
        </authorList>
    </citation>
    <scope>NUCLEOTIDE SEQUENCE</scope>
</reference>
<dbReference type="CTD" id="24592531"/>
<dbReference type="PROSITE" id="PS00028">
    <property type="entry name" value="ZINC_FINGER_C2H2_1"/>
    <property type="match status" value="1"/>
</dbReference>
<comment type="caution">
    <text evidence="3">The sequence shown here is derived from an EMBL/GenBank/DDBJ whole genome shotgun (WGS) entry which is preliminary data.</text>
</comment>
<evidence type="ECO:0000256" key="1">
    <source>
        <dbReference type="SAM" id="MobiDB-lite"/>
    </source>
</evidence>
<feature type="domain" description="C2H2-type" evidence="2">
    <location>
        <begin position="399"/>
        <end position="420"/>
    </location>
</feature>
<feature type="region of interest" description="Disordered" evidence="1">
    <location>
        <begin position="126"/>
        <end position="156"/>
    </location>
</feature>
<feature type="compositionally biased region" description="Low complexity" evidence="1">
    <location>
        <begin position="126"/>
        <end position="146"/>
    </location>
</feature>
<organism evidence="3 4">
    <name type="scientific">Schistosoma haematobium</name>
    <name type="common">Blood fluke</name>
    <dbReference type="NCBI Taxonomy" id="6185"/>
    <lineage>
        <taxon>Eukaryota</taxon>
        <taxon>Metazoa</taxon>
        <taxon>Spiralia</taxon>
        <taxon>Lophotrochozoa</taxon>
        <taxon>Platyhelminthes</taxon>
        <taxon>Trematoda</taxon>
        <taxon>Digenea</taxon>
        <taxon>Strigeidida</taxon>
        <taxon>Schistosomatoidea</taxon>
        <taxon>Schistosomatidae</taxon>
        <taxon>Schistosoma</taxon>
    </lineage>
</organism>
<gene>
    <name evidence="3" type="primary">CYC2</name>
    <name evidence="3" type="ORF">MS3_00010270</name>
</gene>
<keyword evidence="4" id="KW-1185">Reference proteome</keyword>
<dbReference type="SMART" id="SM00355">
    <property type="entry name" value="ZnF_C2H2"/>
    <property type="match status" value="4"/>
</dbReference>
<dbReference type="AlphaFoldDB" id="A0A922LLT4"/>
<protein>
    <submittedName>
        <fullName evidence="3">Mitochondrial peripheral inner membrane protein</fullName>
    </submittedName>
</protein>